<feature type="region of interest" description="Disordered" evidence="1">
    <location>
        <begin position="99"/>
        <end position="481"/>
    </location>
</feature>
<feature type="compositionally biased region" description="Basic and acidic residues" evidence="1">
    <location>
        <begin position="217"/>
        <end position="242"/>
    </location>
</feature>
<protein>
    <recommendedName>
        <fullName evidence="2">TERF2-interacting telomeric protein 1 Myb domain-containing protein</fullName>
    </recommendedName>
</protein>
<dbReference type="Proteomes" id="UP000565441">
    <property type="component" value="Unassembled WGS sequence"/>
</dbReference>
<dbReference type="OrthoDB" id="435460at2759"/>
<dbReference type="SUPFAM" id="SSF46689">
    <property type="entry name" value="Homeodomain-like"/>
    <property type="match status" value="1"/>
</dbReference>
<feature type="compositionally biased region" description="Basic and acidic residues" evidence="1">
    <location>
        <begin position="369"/>
        <end position="388"/>
    </location>
</feature>
<organism evidence="3 4">
    <name type="scientific">Tricholomella constricta</name>
    <dbReference type="NCBI Taxonomy" id="117010"/>
    <lineage>
        <taxon>Eukaryota</taxon>
        <taxon>Fungi</taxon>
        <taxon>Dikarya</taxon>
        <taxon>Basidiomycota</taxon>
        <taxon>Agaricomycotina</taxon>
        <taxon>Agaricomycetes</taxon>
        <taxon>Agaricomycetidae</taxon>
        <taxon>Agaricales</taxon>
        <taxon>Tricholomatineae</taxon>
        <taxon>Lyophyllaceae</taxon>
        <taxon>Tricholomella</taxon>
    </lineage>
</organism>
<accession>A0A8H5HB60</accession>
<feature type="compositionally biased region" description="Basic and acidic residues" evidence="1">
    <location>
        <begin position="144"/>
        <end position="162"/>
    </location>
</feature>
<comment type="caution">
    <text evidence="3">The sequence shown here is derived from an EMBL/GenBank/DDBJ whole genome shotgun (WGS) entry which is preliminary data.</text>
</comment>
<feature type="region of interest" description="Disordered" evidence="1">
    <location>
        <begin position="505"/>
        <end position="543"/>
    </location>
</feature>
<dbReference type="AlphaFoldDB" id="A0A8H5HB60"/>
<feature type="compositionally biased region" description="Acidic residues" evidence="1">
    <location>
        <begin position="124"/>
        <end position="134"/>
    </location>
</feature>
<feature type="compositionally biased region" description="Basic and acidic residues" evidence="1">
    <location>
        <begin position="634"/>
        <end position="660"/>
    </location>
</feature>
<feature type="region of interest" description="Disordered" evidence="1">
    <location>
        <begin position="720"/>
        <end position="782"/>
    </location>
</feature>
<evidence type="ECO:0000313" key="3">
    <source>
        <dbReference type="EMBL" id="KAF5380097.1"/>
    </source>
</evidence>
<feature type="compositionally biased region" description="Polar residues" evidence="1">
    <location>
        <begin position="258"/>
        <end position="268"/>
    </location>
</feature>
<feature type="region of interest" description="Disordered" evidence="1">
    <location>
        <begin position="632"/>
        <end position="697"/>
    </location>
</feature>
<gene>
    <name evidence="3" type="ORF">D9615_006123</name>
</gene>
<feature type="compositionally biased region" description="Basic and acidic residues" evidence="1">
    <location>
        <begin position="186"/>
        <end position="203"/>
    </location>
</feature>
<evidence type="ECO:0000259" key="2">
    <source>
        <dbReference type="Pfam" id="PF08914"/>
    </source>
</evidence>
<dbReference type="InterPro" id="IPR015010">
    <property type="entry name" value="TERF2IP_Myb"/>
</dbReference>
<name>A0A8H5HB60_9AGAR</name>
<dbReference type="InterPro" id="IPR009057">
    <property type="entry name" value="Homeodomain-like_sf"/>
</dbReference>
<sequence>MSRYARVPFTSDEDTLLVKYIARYNPGLKGRAGNILYERLCDDVDRKWKWSRTHPWQSWRDRYYKNQVQFDREIKKYQKKHGISDVKLVKGMKVRDDSIEAKKEEEEAEEAQIAPEKRKRGRVEEEEEEEEEEAQIATGKRKRERVEEEKRVKVNSEHEWSQGRRASPGKEQGMFVMGRGTAVADKPGEQHPRKGERSSRSFDDQSEVQKNGTSNVDGDKGHVEQGKLSKRDMGTGHAERAKTGQTTSPSLYPDISTLPDSKLQSNAPPVSEPLFVPGEYHEKLPSQSQNVRHRTHADPQPVASSSKVQLSPGRPASPGTTSVPRRKRQAEDDFFGTSPSSPSPPGRAEHARHKHRLPKLTEGPFGNHYSERRKAASDNDSSDGEKKGKSWPPQRMRHGSWKGKDKASETPQDITGTPAIKSSKGDGKLKSHARLSPNSWTTEDPFIALPAGGGNDTKKAAQAPSELNRRHTIGNTRETQSAFGRRIDLRAELAKRVARSSPVVHSNAHSVTITSHSTPGASTSTGTGRPTPPITTRKEDTRRPSSLLPIAVADEDRERIEYLGVTRAIELIAKNFGFRDEDVWRAWAMFKSIERTEDFFRRFREKTKSVQDAVVEDMEKDGLEIDTLFEEQEDARQRKQEHVPESRQPERERERYRNREITATPGTTDGRSPSRRTQEKDFKIKPLPMERAMSEYTPPYMTRAGQYVRLLKQGRIEEALSREKRRASGGSGVFPRLRSASATQKSPQHRTPEMKKGLGTNEQCGKTQGGGDDQSAEEDDDDAAVEEVLLSDADEEAFLSASMGNASELRMIEQRIDVDYMLRWTATRLAQMRDRFSSLPPS</sequence>
<evidence type="ECO:0000313" key="4">
    <source>
        <dbReference type="Proteomes" id="UP000565441"/>
    </source>
</evidence>
<dbReference type="Gene3D" id="1.10.10.60">
    <property type="entry name" value="Homeodomain-like"/>
    <property type="match status" value="1"/>
</dbReference>
<proteinExistence type="predicted"/>
<dbReference type="EMBL" id="JAACJP010000014">
    <property type="protein sequence ID" value="KAF5380097.1"/>
    <property type="molecule type" value="Genomic_DNA"/>
</dbReference>
<evidence type="ECO:0000256" key="1">
    <source>
        <dbReference type="SAM" id="MobiDB-lite"/>
    </source>
</evidence>
<keyword evidence="4" id="KW-1185">Reference proteome</keyword>
<reference evidence="3 4" key="1">
    <citation type="journal article" date="2020" name="ISME J.">
        <title>Uncovering the hidden diversity of litter-decomposition mechanisms in mushroom-forming fungi.</title>
        <authorList>
            <person name="Floudas D."/>
            <person name="Bentzer J."/>
            <person name="Ahren D."/>
            <person name="Johansson T."/>
            <person name="Persson P."/>
            <person name="Tunlid A."/>
        </authorList>
    </citation>
    <scope>NUCLEOTIDE SEQUENCE [LARGE SCALE GENOMIC DNA]</scope>
    <source>
        <strain evidence="3 4">CBS 661.87</strain>
    </source>
</reference>
<dbReference type="CDD" id="cd11655">
    <property type="entry name" value="rap1_myb-like"/>
    <property type="match status" value="1"/>
</dbReference>
<feature type="compositionally biased region" description="Low complexity" evidence="1">
    <location>
        <begin position="514"/>
        <end position="529"/>
    </location>
</feature>
<feature type="domain" description="TERF2-interacting telomeric protein 1 Myb" evidence="2">
    <location>
        <begin position="9"/>
        <end position="66"/>
    </location>
</feature>
<dbReference type="Pfam" id="PF08914">
    <property type="entry name" value="Myb_Rap1"/>
    <property type="match status" value="1"/>
</dbReference>